<dbReference type="STRING" id="48699.ENSPLAP00000019265"/>
<dbReference type="Gene3D" id="3.30.710.10">
    <property type="entry name" value="Potassium Channel Kv1.1, Chain A"/>
    <property type="match status" value="1"/>
</dbReference>
<dbReference type="InterPro" id="IPR006652">
    <property type="entry name" value="Kelch_1"/>
</dbReference>
<evidence type="ECO:0000313" key="5">
    <source>
        <dbReference type="Ensembl" id="ENSPLAP00000019265.1"/>
    </source>
</evidence>
<dbReference type="SMART" id="SM00875">
    <property type="entry name" value="BACK"/>
    <property type="match status" value="1"/>
</dbReference>
<proteinExistence type="predicted"/>
<sequence>NLCVLVLVIKPFHQKSLKREFNLHFDQLRLEGKLTDAVIIAEGVEFPVHKIILCNCTPYFCALFTRWSNEDQKVFHIPGISSAMMRLILDYAYTNSLTVTEANVQELLQAADQLNVHEVVRVCCMFLERLMRPDNCIGIWRYATICVHPELRWNAFAYILQHFEEIALCDEFLQLSANELAEIIEKDNLNVTKENKVYEALLRWTSHDLPERESYFQLLMTKIRLALFNIDYFKDKLLPNVLVKKHCVGLLSEAMGTMSQVLLFRTHLTSNFNRPRRPNTILLAIGGWSGGDPTNAIEAYDVRYDRWTNVGNNLERPCAYHGAAFLNGYVYCIGGFNRVEHFNSVRKFDPVAYTWHEVAPMHHRRCYVSVTVLNGCIYAMGGYNGHGRLNTAEFYKPETNQWNLIAPMHEQRSDASCTTLNSKIYICGGFNGTECLQTAEFYTPENNQWTLITPMNSRRSGIGVIAYAGHVFAVGGFDGNRRLRTAEAYNPETNLWTNVGSMITTRSNFGIEVVEDRLFVVGGFNGYTTCYNVECYNNLTDMWTEVCDMEIFRSALSCCVISGLPNMADYMVSRDALLEDEEEGEDEEEEAEEEEEMEAGH</sequence>
<reference evidence="5" key="1">
    <citation type="submission" date="2025-08" db="UniProtKB">
        <authorList>
            <consortium name="Ensembl"/>
        </authorList>
    </citation>
    <scope>IDENTIFICATION</scope>
</reference>
<dbReference type="SUPFAM" id="SSF117281">
    <property type="entry name" value="Kelch motif"/>
    <property type="match status" value="1"/>
</dbReference>
<dbReference type="SMART" id="SM00225">
    <property type="entry name" value="BTB"/>
    <property type="match status" value="1"/>
</dbReference>
<feature type="domain" description="BTB" evidence="4">
    <location>
        <begin position="35"/>
        <end position="101"/>
    </location>
</feature>
<dbReference type="SUPFAM" id="SSF54695">
    <property type="entry name" value="POZ domain"/>
    <property type="match status" value="1"/>
</dbReference>
<dbReference type="InterPro" id="IPR017096">
    <property type="entry name" value="BTB-kelch_protein"/>
</dbReference>
<evidence type="ECO:0000256" key="2">
    <source>
        <dbReference type="ARBA" id="ARBA00022737"/>
    </source>
</evidence>
<dbReference type="SMART" id="SM00612">
    <property type="entry name" value="Kelch"/>
    <property type="match status" value="6"/>
</dbReference>
<keyword evidence="1" id="KW-0880">Kelch repeat</keyword>
<feature type="region of interest" description="Disordered" evidence="3">
    <location>
        <begin position="577"/>
        <end position="601"/>
    </location>
</feature>
<dbReference type="InterPro" id="IPR011705">
    <property type="entry name" value="BACK"/>
</dbReference>
<dbReference type="Pfam" id="PF01344">
    <property type="entry name" value="Kelch_1"/>
    <property type="match status" value="2"/>
</dbReference>
<dbReference type="Pfam" id="PF07707">
    <property type="entry name" value="BACK"/>
    <property type="match status" value="1"/>
</dbReference>
<dbReference type="Pfam" id="PF00651">
    <property type="entry name" value="BTB"/>
    <property type="match status" value="1"/>
</dbReference>
<dbReference type="InterPro" id="IPR011333">
    <property type="entry name" value="SKP1/BTB/POZ_sf"/>
</dbReference>
<dbReference type="InterPro" id="IPR000210">
    <property type="entry name" value="BTB/POZ_dom"/>
</dbReference>
<evidence type="ECO:0000256" key="3">
    <source>
        <dbReference type="SAM" id="MobiDB-lite"/>
    </source>
</evidence>
<dbReference type="Gene3D" id="1.25.40.420">
    <property type="match status" value="1"/>
</dbReference>
<evidence type="ECO:0000313" key="6">
    <source>
        <dbReference type="Proteomes" id="UP000261500"/>
    </source>
</evidence>
<organism evidence="5 6">
    <name type="scientific">Poecilia latipinna</name>
    <name type="common">sailfin molly</name>
    <dbReference type="NCBI Taxonomy" id="48699"/>
    <lineage>
        <taxon>Eukaryota</taxon>
        <taxon>Metazoa</taxon>
        <taxon>Chordata</taxon>
        <taxon>Craniata</taxon>
        <taxon>Vertebrata</taxon>
        <taxon>Euteleostomi</taxon>
        <taxon>Actinopterygii</taxon>
        <taxon>Neopterygii</taxon>
        <taxon>Teleostei</taxon>
        <taxon>Neoteleostei</taxon>
        <taxon>Acanthomorphata</taxon>
        <taxon>Ovalentaria</taxon>
        <taxon>Atherinomorphae</taxon>
        <taxon>Cyprinodontiformes</taxon>
        <taxon>Poeciliidae</taxon>
        <taxon>Poeciliinae</taxon>
        <taxon>Poecilia</taxon>
    </lineage>
</organism>
<protein>
    <submittedName>
        <fullName evidence="5">Kelch like family member 10</fullName>
    </submittedName>
</protein>
<dbReference type="AlphaFoldDB" id="A0A3B3V0L3"/>
<dbReference type="InterPro" id="IPR015915">
    <property type="entry name" value="Kelch-typ_b-propeller"/>
</dbReference>
<dbReference type="GeneTree" id="ENSGT00940000154664"/>
<dbReference type="PANTHER" id="PTHR45632">
    <property type="entry name" value="LD33804P"/>
    <property type="match status" value="1"/>
</dbReference>
<keyword evidence="2" id="KW-0677">Repeat</keyword>
<feature type="compositionally biased region" description="Acidic residues" evidence="3">
    <location>
        <begin position="578"/>
        <end position="601"/>
    </location>
</feature>
<dbReference type="Pfam" id="PF24681">
    <property type="entry name" value="Kelch_KLHDC2_KLHL20_DRC7"/>
    <property type="match status" value="1"/>
</dbReference>
<dbReference type="PIRSF" id="PIRSF037037">
    <property type="entry name" value="Kelch-like_protein_gigaxonin"/>
    <property type="match status" value="1"/>
</dbReference>
<name>A0A3B3V0L3_9TELE</name>
<dbReference type="Ensembl" id="ENSPLAT00000016464.1">
    <property type="protein sequence ID" value="ENSPLAP00000019265.1"/>
    <property type="gene ID" value="ENSPLAG00000001241.1"/>
</dbReference>
<reference evidence="5" key="2">
    <citation type="submission" date="2025-09" db="UniProtKB">
        <authorList>
            <consortium name="Ensembl"/>
        </authorList>
    </citation>
    <scope>IDENTIFICATION</scope>
</reference>
<evidence type="ECO:0000259" key="4">
    <source>
        <dbReference type="PROSITE" id="PS50097"/>
    </source>
</evidence>
<dbReference type="FunFam" id="1.25.40.420:FF:000001">
    <property type="entry name" value="Kelch-like family member 12"/>
    <property type="match status" value="1"/>
</dbReference>
<dbReference type="PANTHER" id="PTHR45632:SF3">
    <property type="entry name" value="KELCH-LIKE PROTEIN 32"/>
    <property type="match status" value="1"/>
</dbReference>
<keyword evidence="6" id="KW-1185">Reference proteome</keyword>
<accession>A0A3B3V0L3</accession>
<dbReference type="PROSITE" id="PS50097">
    <property type="entry name" value="BTB"/>
    <property type="match status" value="1"/>
</dbReference>
<evidence type="ECO:0000256" key="1">
    <source>
        <dbReference type="ARBA" id="ARBA00022441"/>
    </source>
</evidence>
<dbReference type="Proteomes" id="UP000261500">
    <property type="component" value="Unplaced"/>
</dbReference>
<dbReference type="Gene3D" id="2.120.10.80">
    <property type="entry name" value="Kelch-type beta propeller"/>
    <property type="match status" value="1"/>
</dbReference>